<evidence type="ECO:0000313" key="4">
    <source>
        <dbReference type="EMBL" id="KAJ6241062.1"/>
    </source>
</evidence>
<keyword evidence="3" id="KW-0812">Transmembrane</keyword>
<keyword evidence="3" id="KW-1133">Transmembrane helix</keyword>
<sequence>MSRNINNNNHDNHKWIYFDPNFTNISEIRDSRQEALGEMINEAESVITSRSSGNILLWFESKLFGWQRDTIFKRKPKKKTKPSKASISSRRNSKREQQQDKELEKEKEKEKEKEFRTSKISSLYLNREPKEVQLEKERKKLKKEKKKKEEEEKRKIDDYELGSVFIDQKYTNRPENYYVITRSFAMFFKIFFLFPYLIYKIVFKRKSRFKQVGFLFSLFVFIFYTLIYSLPISYAFFNPDNYSQSTTVTTEMAFTPLATLALISLISTSIEASRIKQATQTTEELAEYQITLEGYPINNNNNNHNNINNKSNNNNNNNDNDDNNIDNFHHDLLPQYNSFNLNDSGNSDQNQLNQEQQQQQKLKSRSSGKGLLKMIVNSQMKLVENSRGVEFLTIPLLFAIGFCLIPFFGRLIRNEKVLELNNNYQKYMLISNFFTMFCLWLLFFIMCSVSIEIYKRQLWFQSTFTNMASVSLENRKFLPKITFTKVSNLISWIKIRSYIVSHILLPWTSAQITLSYIFALVVLLTLIVIVRIWSETLKSTTTLRLIYLLFTCNFYIIWAVMLGTNITHVEERGITTLLKEQLKFSFEIRKLEKSKKKMDFQEKQNINEKRDIIKILSILIQILEEENKTKHILSFSVSEGSLKLLIALFCSSASALISHFALKK</sequence>
<name>A0ABQ8Y8D5_9EUKA</name>
<evidence type="ECO:0008006" key="6">
    <source>
        <dbReference type="Google" id="ProtNLM"/>
    </source>
</evidence>
<evidence type="ECO:0000313" key="5">
    <source>
        <dbReference type="Proteomes" id="UP001150062"/>
    </source>
</evidence>
<evidence type="ECO:0000256" key="2">
    <source>
        <dbReference type="SAM" id="MobiDB-lite"/>
    </source>
</evidence>
<feature type="compositionally biased region" description="Low complexity" evidence="2">
    <location>
        <begin position="346"/>
        <end position="366"/>
    </location>
</feature>
<keyword evidence="5" id="KW-1185">Reference proteome</keyword>
<reference evidence="4" key="1">
    <citation type="submission" date="2022-08" db="EMBL/GenBank/DDBJ databases">
        <title>Novel sulfate-reducing endosymbionts in the free-living metamonad Anaeramoeba.</title>
        <authorList>
            <person name="Jerlstrom-Hultqvist J."/>
            <person name="Cepicka I."/>
            <person name="Gallot-Lavallee L."/>
            <person name="Salas-Leiva D."/>
            <person name="Curtis B.A."/>
            <person name="Zahonova K."/>
            <person name="Pipaliya S."/>
            <person name="Dacks J."/>
            <person name="Roger A.J."/>
        </authorList>
    </citation>
    <scope>NUCLEOTIDE SEQUENCE</scope>
    <source>
        <strain evidence="4">Schooner1</strain>
    </source>
</reference>
<dbReference type="EMBL" id="JAOAOG010000197">
    <property type="protein sequence ID" value="KAJ6241062.1"/>
    <property type="molecule type" value="Genomic_DNA"/>
</dbReference>
<gene>
    <name evidence="4" type="ORF">M0813_23712</name>
</gene>
<proteinExistence type="predicted"/>
<keyword evidence="1" id="KW-0175">Coiled coil</keyword>
<feature type="transmembrane region" description="Helical" evidence="3">
    <location>
        <begin position="252"/>
        <end position="270"/>
    </location>
</feature>
<feature type="transmembrane region" description="Helical" evidence="3">
    <location>
        <begin position="545"/>
        <end position="563"/>
    </location>
</feature>
<feature type="region of interest" description="Disordered" evidence="2">
    <location>
        <begin position="74"/>
        <end position="114"/>
    </location>
</feature>
<feature type="compositionally biased region" description="Basic and acidic residues" evidence="2">
    <location>
        <begin position="94"/>
        <end position="114"/>
    </location>
</feature>
<evidence type="ECO:0000256" key="3">
    <source>
        <dbReference type="SAM" id="Phobius"/>
    </source>
</evidence>
<dbReference type="PANTHER" id="PTHR15073">
    <property type="entry name" value="MICROTUBULE-ASSOCIATED PROTEIN"/>
    <property type="match status" value="1"/>
</dbReference>
<dbReference type="InterPro" id="IPR051483">
    <property type="entry name" value="MAP7_domain-containing"/>
</dbReference>
<evidence type="ECO:0000256" key="1">
    <source>
        <dbReference type="ARBA" id="ARBA00023054"/>
    </source>
</evidence>
<feature type="compositionally biased region" description="Low complexity" evidence="2">
    <location>
        <begin position="297"/>
        <end position="318"/>
    </location>
</feature>
<accession>A0ABQ8Y8D5</accession>
<comment type="caution">
    <text evidence="4">The sequence shown here is derived from an EMBL/GenBank/DDBJ whole genome shotgun (WGS) entry which is preliminary data.</text>
</comment>
<feature type="transmembrane region" description="Helical" evidence="3">
    <location>
        <begin position="177"/>
        <end position="199"/>
    </location>
</feature>
<feature type="region of interest" description="Disordered" evidence="2">
    <location>
        <begin position="297"/>
        <end position="327"/>
    </location>
</feature>
<organism evidence="4 5">
    <name type="scientific">Anaeramoeba flamelloides</name>
    <dbReference type="NCBI Taxonomy" id="1746091"/>
    <lineage>
        <taxon>Eukaryota</taxon>
        <taxon>Metamonada</taxon>
        <taxon>Anaeramoebidae</taxon>
        <taxon>Anaeramoeba</taxon>
    </lineage>
</organism>
<feature type="transmembrane region" description="Helical" evidence="3">
    <location>
        <begin position="429"/>
        <end position="451"/>
    </location>
</feature>
<protein>
    <recommendedName>
        <fullName evidence="6">Gustatory receptor</fullName>
    </recommendedName>
</protein>
<feature type="transmembrane region" description="Helical" evidence="3">
    <location>
        <begin position="513"/>
        <end position="533"/>
    </location>
</feature>
<feature type="transmembrane region" description="Helical" evidence="3">
    <location>
        <begin position="389"/>
        <end position="409"/>
    </location>
</feature>
<feature type="region of interest" description="Disordered" evidence="2">
    <location>
        <begin position="339"/>
        <end position="366"/>
    </location>
</feature>
<dbReference type="Proteomes" id="UP001150062">
    <property type="component" value="Unassembled WGS sequence"/>
</dbReference>
<feature type="transmembrane region" description="Helical" evidence="3">
    <location>
        <begin position="211"/>
        <end position="232"/>
    </location>
</feature>
<keyword evidence="3" id="KW-0472">Membrane</keyword>